<sequence>MKVIIAGSRTITDYNFVKECIVDSIKKLEWWNNGIRFGIVSGGAYGVDKLGEQYAKENDIGLSVLEAQWYMYGKKAGYVRNWAMADMSNALIAIWDGKSKGTKHMIDIANKKGLKVFVYKVENEK</sequence>
<name>A0A0F9H6N4_9ZZZZ</name>
<dbReference type="AlphaFoldDB" id="A0A0F9H6N4"/>
<dbReference type="Gene3D" id="3.40.50.450">
    <property type="match status" value="1"/>
</dbReference>
<dbReference type="EMBL" id="LAZR01025750">
    <property type="protein sequence ID" value="KKL70917.1"/>
    <property type="molecule type" value="Genomic_DNA"/>
</dbReference>
<gene>
    <name evidence="1" type="ORF">LCGC14_2100100</name>
</gene>
<protein>
    <recommendedName>
        <fullName evidence="2">DUF2493 domain-containing protein</fullName>
    </recommendedName>
</protein>
<comment type="caution">
    <text evidence="1">The sequence shown here is derived from an EMBL/GenBank/DDBJ whole genome shotgun (WGS) entry which is preliminary data.</text>
</comment>
<proteinExistence type="predicted"/>
<evidence type="ECO:0000313" key="1">
    <source>
        <dbReference type="EMBL" id="KKL70917.1"/>
    </source>
</evidence>
<reference evidence="1" key="1">
    <citation type="journal article" date="2015" name="Nature">
        <title>Complex archaea that bridge the gap between prokaryotes and eukaryotes.</title>
        <authorList>
            <person name="Spang A."/>
            <person name="Saw J.H."/>
            <person name="Jorgensen S.L."/>
            <person name="Zaremba-Niedzwiedzka K."/>
            <person name="Martijn J."/>
            <person name="Lind A.E."/>
            <person name="van Eijk R."/>
            <person name="Schleper C."/>
            <person name="Guy L."/>
            <person name="Ettema T.J."/>
        </authorList>
    </citation>
    <scope>NUCLEOTIDE SEQUENCE</scope>
</reference>
<evidence type="ECO:0008006" key="2">
    <source>
        <dbReference type="Google" id="ProtNLM"/>
    </source>
</evidence>
<accession>A0A0F9H6N4</accession>
<organism evidence="1">
    <name type="scientific">marine sediment metagenome</name>
    <dbReference type="NCBI Taxonomy" id="412755"/>
    <lineage>
        <taxon>unclassified sequences</taxon>
        <taxon>metagenomes</taxon>
        <taxon>ecological metagenomes</taxon>
    </lineage>
</organism>